<proteinExistence type="predicted"/>
<dbReference type="OrthoDB" id="9769447at2"/>
<evidence type="ECO:0000256" key="1">
    <source>
        <dbReference type="ARBA" id="ARBA00023002"/>
    </source>
</evidence>
<gene>
    <name evidence="2" type="ORF">EDE15_0784</name>
</gene>
<dbReference type="RefSeq" id="WP_125484057.1">
    <property type="nucleotide sequence ID" value="NZ_RSDW01000001.1"/>
</dbReference>
<protein>
    <submittedName>
        <fullName evidence="2">3-dehydro-L-gulonate 2-dehydrogenase</fullName>
    </submittedName>
</protein>
<dbReference type="SUPFAM" id="SSF89733">
    <property type="entry name" value="L-sulfolactate dehydrogenase-like"/>
    <property type="match status" value="1"/>
</dbReference>
<name>A0A3R9P7L1_9BACT</name>
<sequence>MLRVPYNDLYEALHRAMLGLGLREDRGALSARLIAETTRDGVYTHGLNRFPRLEAMVLNGSIDIHAEPTLTASFGSIERWNGNRGIGNLNAYVAINRAITLAKQNGIGGVALGNTNHWMRGGTYGWLAAEAGLFAICWSNTLANLPAWGATTPTLGNNPLVIAIPRVSGEHVILDMAMSQFSYGTLASYAKRNEPLPVDGGFDTAGNLTRDAAAIEASQRALPIGYWKGSGLALVLDMMATMLSGGLATHQFSPDPLRETGQSQLFLTIDPTNITSAAELTHIADAIIDDLHRATPADPTKPTRYPGEQTIQLREENLRLGIPVDPEIWQKITSKH</sequence>
<keyword evidence="3" id="KW-1185">Reference proteome</keyword>
<dbReference type="PANTHER" id="PTHR11091:SF3">
    <property type="entry name" value="2,3-DIKETO-L-GULONATE REDUCTASE"/>
    <property type="match status" value="1"/>
</dbReference>
<evidence type="ECO:0000313" key="3">
    <source>
        <dbReference type="Proteomes" id="UP000269669"/>
    </source>
</evidence>
<evidence type="ECO:0000313" key="2">
    <source>
        <dbReference type="EMBL" id="RSL15300.1"/>
    </source>
</evidence>
<organism evidence="2 3">
    <name type="scientific">Edaphobacter aggregans</name>
    <dbReference type="NCBI Taxonomy" id="570835"/>
    <lineage>
        <taxon>Bacteria</taxon>
        <taxon>Pseudomonadati</taxon>
        <taxon>Acidobacteriota</taxon>
        <taxon>Terriglobia</taxon>
        <taxon>Terriglobales</taxon>
        <taxon>Acidobacteriaceae</taxon>
        <taxon>Edaphobacter</taxon>
    </lineage>
</organism>
<comment type="caution">
    <text evidence="2">The sequence shown here is derived from an EMBL/GenBank/DDBJ whole genome shotgun (WGS) entry which is preliminary data.</text>
</comment>
<dbReference type="NCBIfam" id="NF009750">
    <property type="entry name" value="PRK13260.1"/>
    <property type="match status" value="1"/>
</dbReference>
<keyword evidence="1" id="KW-0560">Oxidoreductase</keyword>
<dbReference type="PANTHER" id="PTHR11091">
    <property type="entry name" value="OXIDOREDUCTASE-RELATED"/>
    <property type="match status" value="1"/>
</dbReference>
<dbReference type="InterPro" id="IPR043143">
    <property type="entry name" value="Mal/L-sulf/L-lact_DH-like_NADP"/>
</dbReference>
<dbReference type="Gene3D" id="1.10.1530.10">
    <property type="match status" value="1"/>
</dbReference>
<dbReference type="Gene3D" id="3.30.1370.60">
    <property type="entry name" value="Hypothetical oxidoreductase yiak, domain 2"/>
    <property type="match status" value="1"/>
</dbReference>
<accession>A0A3R9P7L1</accession>
<reference evidence="2 3" key="1">
    <citation type="submission" date="2018-12" db="EMBL/GenBank/DDBJ databases">
        <title>Sequencing of bacterial isolates from soil warming experiment in Harvard Forest, Massachusetts, USA.</title>
        <authorList>
            <person name="Deangelis K."/>
        </authorList>
    </citation>
    <scope>NUCLEOTIDE SEQUENCE [LARGE SCALE GENOMIC DNA]</scope>
    <source>
        <strain evidence="2 3">EB153</strain>
    </source>
</reference>
<dbReference type="Pfam" id="PF02615">
    <property type="entry name" value="Ldh_2"/>
    <property type="match status" value="1"/>
</dbReference>
<dbReference type="InterPro" id="IPR003767">
    <property type="entry name" value="Malate/L-lactate_DH-like"/>
</dbReference>
<dbReference type="GO" id="GO:0016491">
    <property type="term" value="F:oxidoreductase activity"/>
    <property type="evidence" value="ECO:0007669"/>
    <property type="project" value="UniProtKB-KW"/>
</dbReference>
<dbReference type="InterPro" id="IPR043144">
    <property type="entry name" value="Mal/L-sulf/L-lact_DH-like_ah"/>
</dbReference>
<dbReference type="InterPro" id="IPR036111">
    <property type="entry name" value="Mal/L-sulfo/L-lacto_DH-like_sf"/>
</dbReference>
<dbReference type="AlphaFoldDB" id="A0A3R9P7L1"/>
<dbReference type="Proteomes" id="UP000269669">
    <property type="component" value="Unassembled WGS sequence"/>
</dbReference>
<dbReference type="EMBL" id="RSDW01000001">
    <property type="protein sequence ID" value="RSL15300.1"/>
    <property type="molecule type" value="Genomic_DNA"/>
</dbReference>